<comment type="caution">
    <text evidence="1">The sequence shown here is derived from an EMBL/GenBank/DDBJ whole genome shotgun (WGS) entry which is preliminary data.</text>
</comment>
<dbReference type="AlphaFoldDB" id="A0A699SSE6"/>
<accession>A0A699SSE6</accession>
<protein>
    <submittedName>
        <fullName evidence="1">Squalene synthase</fullName>
    </submittedName>
</protein>
<reference evidence="1" key="1">
    <citation type="journal article" date="2019" name="Sci. Rep.">
        <title>Draft genome of Tanacetum cinerariifolium, the natural source of mosquito coil.</title>
        <authorList>
            <person name="Yamashiro T."/>
            <person name="Shiraishi A."/>
            <person name="Satake H."/>
            <person name="Nakayama K."/>
        </authorList>
    </citation>
    <scope>NUCLEOTIDE SEQUENCE</scope>
</reference>
<evidence type="ECO:0000313" key="1">
    <source>
        <dbReference type="EMBL" id="GFD00867.1"/>
    </source>
</evidence>
<name>A0A699SSE6_TANCI</name>
<gene>
    <name evidence="1" type="ORF">Tci_872836</name>
</gene>
<feature type="non-terminal residue" evidence="1">
    <location>
        <position position="1"/>
    </location>
</feature>
<organism evidence="1">
    <name type="scientific">Tanacetum cinerariifolium</name>
    <name type="common">Dalmatian daisy</name>
    <name type="synonym">Chrysanthemum cinerariifolium</name>
    <dbReference type="NCBI Taxonomy" id="118510"/>
    <lineage>
        <taxon>Eukaryota</taxon>
        <taxon>Viridiplantae</taxon>
        <taxon>Streptophyta</taxon>
        <taxon>Embryophyta</taxon>
        <taxon>Tracheophyta</taxon>
        <taxon>Spermatophyta</taxon>
        <taxon>Magnoliopsida</taxon>
        <taxon>eudicotyledons</taxon>
        <taxon>Gunneridae</taxon>
        <taxon>Pentapetalae</taxon>
        <taxon>asterids</taxon>
        <taxon>campanulids</taxon>
        <taxon>Asterales</taxon>
        <taxon>Asteraceae</taxon>
        <taxon>Asteroideae</taxon>
        <taxon>Anthemideae</taxon>
        <taxon>Anthemidinae</taxon>
        <taxon>Tanacetum</taxon>
    </lineage>
</organism>
<proteinExistence type="predicted"/>
<sequence length="71" mass="8227">QSRQERHVEIAARCKRGILGERNSKVFKGKLESSSMIFQDIQLKTFEWVSRRSNKGRLTEISGPPDHNTTR</sequence>
<dbReference type="EMBL" id="BKCJ011187680">
    <property type="protein sequence ID" value="GFD00867.1"/>
    <property type="molecule type" value="Genomic_DNA"/>
</dbReference>